<gene>
    <name evidence="9" type="ORF">DFQ02_10422</name>
</gene>
<dbReference type="InterPro" id="IPR002541">
    <property type="entry name" value="Cyt_c_assembly"/>
</dbReference>
<dbReference type="GO" id="GO:0005886">
    <property type="term" value="C:plasma membrane"/>
    <property type="evidence" value="ECO:0007669"/>
    <property type="project" value="TreeGrafter"/>
</dbReference>
<sequence length="1066" mass="121741">MKCASEVIFFKSNGMSKLYKFFSSSGLALILLLVFAIAMAVATFVENDYGTAVAWSSIYDSWWFEVVMVGLAISFFFNIFKYKLYRKEKWAIFLFHIAFIVIILGAGITRYTAYSGIMRIREGASSNIIISDTKLLTATLSDGKSEKTIHKKLSFSPLENNHFDIDTEFNGKHIRISYKDYIPDAAPEVVTDNLKGKPLLEMVVTAGDGRNTIYLQKGEIERIGTHQHEVGFESNKKDIINIHEEDGQFKIKSPHHPIDFFIMASQQAGKIKQDTLQDISLKTLFRSGDFSFVPTAFYPNGTFKLKSSAATNTDNDATLDDALIVDVKVDNEPIQETNLLYREGFLPIKHISNFNDDLEIILSYGSGAIQLPFSLKLNDFQLERYPGSSSPSAYASEVMILDGDDQIPYRIFMNNILDHKGYRFFQASYDTDEQGTVLSVNHDSIGTWITYLGYFLMGLGMFFTFFGKTSRFQIINKKLKKLKTKAAMTTAILVLFFGFQNLYASTKQDSIPRVSIEALVQSQQIDKQQANFFGRLLVQDLDGRIKPINTLASECIRKISRKAYFKYPIQEDIVKLDVNQVFLGMHMAPGVWQQIPIIKADTEKTGNLLNNIPVGKNGLYAFISFIDNNGNYLLSEAAENANKKKPAERNEFDKEVLKIDERFNILYNLFSGNYLKIFPNKEDVNNTWYSYTYDFKDFTEEDGRFAKTILPAYFKDLNQRNFNEAYEKLNYIKKYQEVIGTSIIPSSERIEAELWYNKANINFWLFQVFFTLGFILLIMSIIRMFSKNKLINILWNGSILLTLISFLLFTFNIILRWYVAQHAPWSNGYEMLVFVAWCLLLSGLITFRKSDFALPLATLFSGALLFVSYLDWLNPEITNLMPVLKSYWLKIHVATIVSSYAPLALSAVLGIMALLLMLFKTKKTKSIIEIKIKELSYINELSMTIGLFTLAIGTFLGGVWANESWGRYWAWDPKETWALISIIVYAIVLHLRFVPKLNNVFTLNAASMFAFWSIIMTSFGVNYYLSGLHSYASGDPVPVPKFVYVIFFSMVLITLLVALRQRKVEA</sequence>
<feature type="transmembrane region" description="Helical" evidence="6">
    <location>
        <begin position="21"/>
        <end position="42"/>
    </location>
</feature>
<evidence type="ECO:0000256" key="6">
    <source>
        <dbReference type="SAM" id="Phobius"/>
    </source>
</evidence>
<dbReference type="GO" id="GO:0020037">
    <property type="term" value="F:heme binding"/>
    <property type="evidence" value="ECO:0007669"/>
    <property type="project" value="InterPro"/>
</dbReference>
<dbReference type="InterPro" id="IPR007816">
    <property type="entry name" value="ResB-like_domain"/>
</dbReference>
<dbReference type="EMBL" id="QRDX01000004">
    <property type="protein sequence ID" value="RED48184.1"/>
    <property type="molecule type" value="Genomic_DNA"/>
</dbReference>
<feature type="transmembrane region" description="Helical" evidence="6">
    <location>
        <begin position="1001"/>
        <end position="1021"/>
    </location>
</feature>
<feature type="transmembrane region" description="Helical" evidence="6">
    <location>
        <begin position="976"/>
        <end position="994"/>
    </location>
</feature>
<evidence type="ECO:0000256" key="3">
    <source>
        <dbReference type="ARBA" id="ARBA00022748"/>
    </source>
</evidence>
<feature type="transmembrane region" description="Helical" evidence="6">
    <location>
        <begin position="831"/>
        <end position="847"/>
    </location>
</feature>
<organism evidence="9 10">
    <name type="scientific">Seonamhaeicola aphaedonensis</name>
    <dbReference type="NCBI Taxonomy" id="1461338"/>
    <lineage>
        <taxon>Bacteria</taxon>
        <taxon>Pseudomonadati</taxon>
        <taxon>Bacteroidota</taxon>
        <taxon>Flavobacteriia</taxon>
        <taxon>Flavobacteriales</taxon>
        <taxon>Flavobacteriaceae</taxon>
    </lineage>
</organism>
<feature type="transmembrane region" description="Helical" evidence="6">
    <location>
        <begin position="854"/>
        <end position="873"/>
    </location>
</feature>
<feature type="domain" description="Cytochrome c assembly protein" evidence="7">
    <location>
        <begin position="825"/>
        <end position="1029"/>
    </location>
</feature>
<name>A0A3D9HFD0_9FLAO</name>
<feature type="transmembrane region" description="Helical" evidence="6">
    <location>
        <begin position="92"/>
        <end position="111"/>
    </location>
</feature>
<evidence type="ECO:0000256" key="2">
    <source>
        <dbReference type="ARBA" id="ARBA00022692"/>
    </source>
</evidence>
<evidence type="ECO:0000313" key="9">
    <source>
        <dbReference type="EMBL" id="RED48184.1"/>
    </source>
</evidence>
<evidence type="ECO:0000256" key="4">
    <source>
        <dbReference type="ARBA" id="ARBA00022989"/>
    </source>
</evidence>
<evidence type="ECO:0000259" key="8">
    <source>
        <dbReference type="Pfam" id="PF05140"/>
    </source>
</evidence>
<feature type="transmembrane region" description="Helical" evidence="6">
    <location>
        <begin position="940"/>
        <end position="961"/>
    </location>
</feature>
<feature type="transmembrane region" description="Helical" evidence="6">
    <location>
        <begin position="486"/>
        <end position="503"/>
    </location>
</feature>
<protein>
    <submittedName>
        <fullName evidence="9">Cytochrome c-type biogenesis protein CcsB</fullName>
    </submittedName>
</protein>
<feature type="transmembrane region" description="Helical" evidence="6">
    <location>
        <begin position="763"/>
        <end position="782"/>
    </location>
</feature>
<comment type="caution">
    <text evidence="9">The sequence shown here is derived from an EMBL/GenBank/DDBJ whole genome shotgun (WGS) entry which is preliminary data.</text>
</comment>
<feature type="transmembrane region" description="Helical" evidence="6">
    <location>
        <begin position="448"/>
        <end position="466"/>
    </location>
</feature>
<feature type="transmembrane region" description="Helical" evidence="6">
    <location>
        <begin position="1041"/>
        <end position="1059"/>
    </location>
</feature>
<feature type="transmembrane region" description="Helical" evidence="6">
    <location>
        <begin position="62"/>
        <end position="80"/>
    </location>
</feature>
<keyword evidence="10" id="KW-1185">Reference proteome</keyword>
<evidence type="ECO:0000259" key="7">
    <source>
        <dbReference type="Pfam" id="PF01578"/>
    </source>
</evidence>
<comment type="subcellular location">
    <subcellularLocation>
        <location evidence="1">Membrane</location>
        <topology evidence="1">Multi-pass membrane protein</topology>
    </subcellularLocation>
</comment>
<keyword evidence="4 6" id="KW-1133">Transmembrane helix</keyword>
<feature type="transmembrane region" description="Helical" evidence="6">
    <location>
        <begin position="893"/>
        <end position="919"/>
    </location>
</feature>
<dbReference type="PANTHER" id="PTHR30071">
    <property type="entry name" value="HEME EXPORTER PROTEIN C"/>
    <property type="match status" value="1"/>
</dbReference>
<evidence type="ECO:0000313" key="10">
    <source>
        <dbReference type="Proteomes" id="UP000256629"/>
    </source>
</evidence>
<reference evidence="9 10" key="1">
    <citation type="submission" date="2018-07" db="EMBL/GenBank/DDBJ databases">
        <title>Genomic Encyclopedia of Type Strains, Phase III (KMG-III): the genomes of soil and plant-associated and newly described type strains.</title>
        <authorList>
            <person name="Whitman W."/>
        </authorList>
    </citation>
    <scope>NUCLEOTIDE SEQUENCE [LARGE SCALE GENOMIC DNA]</scope>
    <source>
        <strain evidence="9 10">CECT 8487</strain>
    </source>
</reference>
<dbReference type="AlphaFoldDB" id="A0A3D9HFD0"/>
<proteinExistence type="predicted"/>
<dbReference type="GO" id="GO:0017004">
    <property type="term" value="P:cytochrome complex assembly"/>
    <property type="evidence" value="ECO:0007669"/>
    <property type="project" value="UniProtKB-KW"/>
</dbReference>
<accession>A0A3D9HFD0</accession>
<evidence type="ECO:0000256" key="5">
    <source>
        <dbReference type="ARBA" id="ARBA00023136"/>
    </source>
</evidence>
<feature type="domain" description="ResB-like" evidence="8">
    <location>
        <begin position="365"/>
        <end position="436"/>
    </location>
</feature>
<dbReference type="Proteomes" id="UP000256629">
    <property type="component" value="Unassembled WGS sequence"/>
</dbReference>
<dbReference type="PANTHER" id="PTHR30071:SF1">
    <property type="entry name" value="CYTOCHROME B_B6 PROTEIN-RELATED"/>
    <property type="match status" value="1"/>
</dbReference>
<evidence type="ECO:0000256" key="1">
    <source>
        <dbReference type="ARBA" id="ARBA00004141"/>
    </source>
</evidence>
<feature type="transmembrane region" description="Helical" evidence="6">
    <location>
        <begin position="794"/>
        <end position="819"/>
    </location>
</feature>
<dbReference type="Pfam" id="PF01578">
    <property type="entry name" value="Cytochrom_C_asm"/>
    <property type="match status" value="1"/>
</dbReference>
<keyword evidence="5 6" id="KW-0472">Membrane</keyword>
<keyword evidence="3" id="KW-0201">Cytochrome c-type biogenesis</keyword>
<dbReference type="InterPro" id="IPR045062">
    <property type="entry name" value="Cyt_c_biogenesis_CcsA/CcmC"/>
</dbReference>
<keyword evidence="2 6" id="KW-0812">Transmembrane</keyword>
<dbReference type="Pfam" id="PF05140">
    <property type="entry name" value="ResB"/>
    <property type="match status" value="1"/>
</dbReference>